<evidence type="ECO:0000256" key="2">
    <source>
        <dbReference type="ARBA" id="ARBA00022692"/>
    </source>
</evidence>
<gene>
    <name evidence="7" type="ORF">JTE90_011323</name>
</gene>
<dbReference type="InterPro" id="IPR011701">
    <property type="entry name" value="MFS"/>
</dbReference>
<keyword evidence="4 6" id="KW-0472">Membrane</keyword>
<accession>A0AAV6VN73</accession>
<dbReference type="Proteomes" id="UP000827092">
    <property type="component" value="Unassembled WGS sequence"/>
</dbReference>
<evidence type="ECO:0000256" key="5">
    <source>
        <dbReference type="SAM" id="MobiDB-lite"/>
    </source>
</evidence>
<feature type="transmembrane region" description="Helical" evidence="6">
    <location>
        <begin position="437"/>
        <end position="460"/>
    </location>
</feature>
<feature type="transmembrane region" description="Helical" evidence="6">
    <location>
        <begin position="182"/>
        <end position="204"/>
    </location>
</feature>
<dbReference type="PANTHER" id="PTHR23507">
    <property type="entry name" value="ZGC:174356"/>
    <property type="match status" value="1"/>
</dbReference>
<feature type="transmembrane region" description="Helical" evidence="6">
    <location>
        <begin position="124"/>
        <end position="143"/>
    </location>
</feature>
<dbReference type="InterPro" id="IPR036259">
    <property type="entry name" value="MFS_trans_sf"/>
</dbReference>
<reference evidence="7 8" key="1">
    <citation type="journal article" date="2022" name="Nat. Ecol. Evol.">
        <title>A masculinizing supergene underlies an exaggerated male reproductive morph in a spider.</title>
        <authorList>
            <person name="Hendrickx F."/>
            <person name="De Corte Z."/>
            <person name="Sonet G."/>
            <person name="Van Belleghem S.M."/>
            <person name="Kostlbacher S."/>
            <person name="Vangestel C."/>
        </authorList>
    </citation>
    <scope>NUCLEOTIDE SEQUENCE [LARGE SCALE GENOMIC DNA]</scope>
    <source>
        <strain evidence="7">W744_W776</strain>
    </source>
</reference>
<comment type="subcellular location">
    <subcellularLocation>
        <location evidence="1">Membrane</location>
        <topology evidence="1">Multi-pass membrane protein</topology>
    </subcellularLocation>
</comment>
<dbReference type="PANTHER" id="PTHR23507:SF1">
    <property type="entry name" value="FI18259P1-RELATED"/>
    <property type="match status" value="1"/>
</dbReference>
<feature type="compositionally biased region" description="Polar residues" evidence="5">
    <location>
        <begin position="10"/>
        <end position="36"/>
    </location>
</feature>
<keyword evidence="2 6" id="KW-0812">Transmembrane</keyword>
<evidence type="ECO:0000256" key="3">
    <source>
        <dbReference type="ARBA" id="ARBA00022989"/>
    </source>
</evidence>
<feature type="transmembrane region" description="Helical" evidence="6">
    <location>
        <begin position="155"/>
        <end position="176"/>
    </location>
</feature>
<organism evidence="7 8">
    <name type="scientific">Oedothorax gibbosus</name>
    <dbReference type="NCBI Taxonomy" id="931172"/>
    <lineage>
        <taxon>Eukaryota</taxon>
        <taxon>Metazoa</taxon>
        <taxon>Ecdysozoa</taxon>
        <taxon>Arthropoda</taxon>
        <taxon>Chelicerata</taxon>
        <taxon>Arachnida</taxon>
        <taxon>Araneae</taxon>
        <taxon>Araneomorphae</taxon>
        <taxon>Entelegynae</taxon>
        <taxon>Araneoidea</taxon>
        <taxon>Linyphiidae</taxon>
        <taxon>Erigoninae</taxon>
        <taxon>Oedothorax</taxon>
    </lineage>
</organism>
<dbReference type="AlphaFoldDB" id="A0AAV6VN73"/>
<dbReference type="SUPFAM" id="SSF103473">
    <property type="entry name" value="MFS general substrate transporter"/>
    <property type="match status" value="1"/>
</dbReference>
<evidence type="ECO:0000256" key="1">
    <source>
        <dbReference type="ARBA" id="ARBA00004141"/>
    </source>
</evidence>
<keyword evidence="8" id="KW-1185">Reference proteome</keyword>
<feature type="region of interest" description="Disordered" evidence="5">
    <location>
        <begin position="1"/>
        <end position="46"/>
    </location>
</feature>
<evidence type="ECO:0008006" key="9">
    <source>
        <dbReference type="Google" id="ProtNLM"/>
    </source>
</evidence>
<dbReference type="GO" id="GO:0016020">
    <property type="term" value="C:membrane"/>
    <property type="evidence" value="ECO:0007669"/>
    <property type="project" value="UniProtKB-SubCell"/>
</dbReference>
<protein>
    <recommendedName>
        <fullName evidence="9">Proton-coupled folate transporter</fullName>
    </recommendedName>
</protein>
<evidence type="ECO:0000256" key="6">
    <source>
        <dbReference type="SAM" id="Phobius"/>
    </source>
</evidence>
<proteinExistence type="predicted"/>
<feature type="transmembrane region" description="Helical" evidence="6">
    <location>
        <begin position="248"/>
        <end position="269"/>
    </location>
</feature>
<dbReference type="Pfam" id="PF07690">
    <property type="entry name" value="MFS_1"/>
    <property type="match status" value="1"/>
</dbReference>
<evidence type="ECO:0000313" key="7">
    <source>
        <dbReference type="EMBL" id="KAG8197163.1"/>
    </source>
</evidence>
<dbReference type="Gene3D" id="1.20.1250.20">
    <property type="entry name" value="MFS general substrate transporter like domains"/>
    <property type="match status" value="1"/>
</dbReference>
<feature type="transmembrane region" description="Helical" evidence="6">
    <location>
        <begin position="350"/>
        <end position="372"/>
    </location>
</feature>
<feature type="transmembrane region" description="Helical" evidence="6">
    <location>
        <begin position="472"/>
        <end position="494"/>
    </location>
</feature>
<comment type="caution">
    <text evidence="7">The sequence shown here is derived from an EMBL/GenBank/DDBJ whole genome shotgun (WGS) entry which is preliminary data.</text>
</comment>
<feature type="transmembrane region" description="Helical" evidence="6">
    <location>
        <begin position="381"/>
        <end position="399"/>
    </location>
</feature>
<sequence>MAIKDKIQPNKDQTFKQNTKIDTPLKSGQPSIQYGSGQDDDVPLLGTEPETSKCNRILQYVSTLTIEPVMFFFIFAMVLSMSCQTNMMMDKGCRYHLNYTEEVCRNLSGHPVEKEAVEILANNYSLYSNLMSLIAAFQMIFIAPWSDKYGRKFPLIIAAFGMVLSDIGLMVCSIFFESPLYFIVLAKIPSEIFGGFICALTIVYSHASEVSTEKTRTLKYTSIEIVMGLGMALGGLAGGMMFRYLGYFYIYLLGTIMHLLCLPWIMIFVEETTGLDITPTWGEKLKDFFVVDSLTKGIKATFRRRENNGRVFLLLLFASMCVMILTYESLGSIGFVYVHHIYDWDQGTYSIVNTIFGFTQLVIVGACLPLLIRFFKISDPVLGLMGVASLMGKYLLYAFSKYKVYIYYAGNVVGYLSILISLAIRSRISKISEKDELGRVFAFLSTCEAMFPMFGTILVTKVFNATMDIYPSVSYLMTVGMLVLPLGTFTWVYIHHKREQRTSPISTK</sequence>
<feature type="transmembrane region" description="Helical" evidence="6">
    <location>
        <begin position="405"/>
        <end position="425"/>
    </location>
</feature>
<dbReference type="PROSITE" id="PS00216">
    <property type="entry name" value="SUGAR_TRANSPORT_1"/>
    <property type="match status" value="1"/>
</dbReference>
<dbReference type="InterPro" id="IPR005829">
    <property type="entry name" value="Sugar_transporter_CS"/>
</dbReference>
<feature type="transmembrane region" description="Helical" evidence="6">
    <location>
        <begin position="57"/>
        <end position="79"/>
    </location>
</feature>
<evidence type="ECO:0000256" key="4">
    <source>
        <dbReference type="ARBA" id="ARBA00023136"/>
    </source>
</evidence>
<feature type="transmembrane region" description="Helical" evidence="6">
    <location>
        <begin position="311"/>
        <end position="338"/>
    </location>
</feature>
<dbReference type="EMBL" id="JAFNEN010000058">
    <property type="protein sequence ID" value="KAG8197163.1"/>
    <property type="molecule type" value="Genomic_DNA"/>
</dbReference>
<evidence type="ECO:0000313" key="8">
    <source>
        <dbReference type="Proteomes" id="UP000827092"/>
    </source>
</evidence>
<feature type="transmembrane region" description="Helical" evidence="6">
    <location>
        <begin position="225"/>
        <end position="242"/>
    </location>
</feature>
<keyword evidence="3 6" id="KW-1133">Transmembrane helix</keyword>
<dbReference type="GO" id="GO:0022857">
    <property type="term" value="F:transmembrane transporter activity"/>
    <property type="evidence" value="ECO:0007669"/>
    <property type="project" value="InterPro"/>
</dbReference>
<name>A0AAV6VN73_9ARAC</name>